<dbReference type="InterPro" id="IPR056993">
    <property type="entry name" value="TRIP4_3rd_dom"/>
</dbReference>
<evidence type="ECO:0000313" key="3">
    <source>
        <dbReference type="Proteomes" id="UP000694924"/>
    </source>
</evidence>
<feature type="compositionally biased region" description="Basic and acidic residues" evidence="1">
    <location>
        <begin position="89"/>
        <end position="100"/>
    </location>
</feature>
<proteinExistence type="predicted"/>
<protein>
    <submittedName>
        <fullName evidence="4">Activating signal cointegrator 1 isoform X1</fullName>
    </submittedName>
</protein>
<dbReference type="InterPro" id="IPR009349">
    <property type="entry name" value="TRIP4/RQT4_C2HC5_Znf"/>
</dbReference>
<dbReference type="SMART" id="SM01022">
    <property type="entry name" value="ASCH"/>
    <property type="match status" value="1"/>
</dbReference>
<dbReference type="RefSeq" id="XP_015179602.1">
    <property type="nucleotide sequence ID" value="XM_015324116.1"/>
</dbReference>
<dbReference type="Proteomes" id="UP000694924">
    <property type="component" value="Unplaced"/>
</dbReference>
<dbReference type="Pfam" id="PF23134">
    <property type="entry name" value="TRIP4_3rd"/>
    <property type="match status" value="1"/>
</dbReference>
<gene>
    <name evidence="4" type="primary">LOC107068071</name>
</gene>
<sequence>MHSIRVAPQFLHVNNYMIMEEWIYESLSGLLDFPVPEELIQFIIKIRNERDLDEYLTTLLDLKNPKHKQFIAELKKRQASCNDPAGYKKTNDNNDDCKKKQNDKKKNKTKGKENIQVQEMKIDKIEKIEKKKPKFVNLYSQEGRDRETVLLKGRHKCDCEAKKHSLINNCNNCGRIVCYQEGSGPCFFCGTLVCSREQQAILSSNTKQADDLYNKLMDRKPNKGLEESIKQRDKLLEYDRNSARRTKVIDDESDYFQTNSTWLTSAEREKFRKREEEISAQKHASRLSRKVTLDFIGREVFVGQEENNELDDLYELTLDTESINSNISPNINFDSLTYIKQETMRSVKQTSNIIAKSKIQDKEYLELTDQGLCLSMHQPYASLLVAGIKLHEGRTWYSSHRGRLWIASTAKTPTAGDISEIEHFYRILKNEKIKFPENYSTSTLLGCVTIVDVLSQEQYREMYPEGESESPYVFICENSYTLPIKFPIQGKHKIYKLDNKIHQAAMKSLDKVIKEKKE</sequence>
<dbReference type="GeneID" id="107068071"/>
<organism evidence="3 4">
    <name type="scientific">Polistes dominula</name>
    <name type="common">European paper wasp</name>
    <name type="synonym">Vespa dominula</name>
    <dbReference type="NCBI Taxonomy" id="743375"/>
    <lineage>
        <taxon>Eukaryota</taxon>
        <taxon>Metazoa</taxon>
        <taxon>Ecdysozoa</taxon>
        <taxon>Arthropoda</taxon>
        <taxon>Hexapoda</taxon>
        <taxon>Insecta</taxon>
        <taxon>Pterygota</taxon>
        <taxon>Neoptera</taxon>
        <taxon>Endopterygota</taxon>
        <taxon>Hymenoptera</taxon>
        <taxon>Apocrita</taxon>
        <taxon>Aculeata</taxon>
        <taxon>Vespoidea</taxon>
        <taxon>Vespidae</taxon>
        <taxon>Polistinae</taxon>
        <taxon>Polistini</taxon>
        <taxon>Polistes</taxon>
    </lineage>
</organism>
<dbReference type="PANTHER" id="PTHR12963:SF4">
    <property type="entry name" value="ACTIVATING SIGNAL COINTEGRATOR 1"/>
    <property type="match status" value="1"/>
</dbReference>
<accession>A0ABM1IHB5</accession>
<feature type="domain" description="ASCH" evidence="2">
    <location>
        <begin position="374"/>
        <end position="484"/>
    </location>
</feature>
<feature type="region of interest" description="Disordered" evidence="1">
    <location>
        <begin position="82"/>
        <end position="112"/>
    </location>
</feature>
<dbReference type="Pfam" id="PF04266">
    <property type="entry name" value="ASCH"/>
    <property type="match status" value="1"/>
</dbReference>
<dbReference type="InterPro" id="IPR039128">
    <property type="entry name" value="TRIP4-like"/>
</dbReference>
<evidence type="ECO:0000259" key="2">
    <source>
        <dbReference type="SMART" id="SM01022"/>
    </source>
</evidence>
<evidence type="ECO:0000256" key="1">
    <source>
        <dbReference type="SAM" id="MobiDB-lite"/>
    </source>
</evidence>
<dbReference type="InterPro" id="IPR056994">
    <property type="entry name" value="TRI4_N"/>
</dbReference>
<name>A0ABM1IHB5_POLDO</name>
<dbReference type="CDD" id="cd06554">
    <property type="entry name" value="ASCH_ASC-1_like"/>
    <property type="match status" value="1"/>
</dbReference>
<dbReference type="Pfam" id="PF06221">
    <property type="entry name" value="zf-C2HC5"/>
    <property type="match status" value="1"/>
</dbReference>
<dbReference type="InterPro" id="IPR015947">
    <property type="entry name" value="PUA-like_sf"/>
</dbReference>
<reference evidence="4" key="1">
    <citation type="submission" date="2025-08" db="UniProtKB">
        <authorList>
            <consortium name="RefSeq"/>
        </authorList>
    </citation>
    <scope>IDENTIFICATION</scope>
    <source>
        <tissue evidence="4">Whole body</tissue>
    </source>
</reference>
<dbReference type="InterPro" id="IPR007374">
    <property type="entry name" value="ASCH_domain"/>
</dbReference>
<dbReference type="SUPFAM" id="SSF88697">
    <property type="entry name" value="PUA domain-like"/>
    <property type="match status" value="1"/>
</dbReference>
<evidence type="ECO:0000313" key="4">
    <source>
        <dbReference type="RefSeq" id="XP_015179602.1"/>
    </source>
</evidence>
<dbReference type="Gene3D" id="2.30.130.30">
    <property type="entry name" value="Hypothetical protein"/>
    <property type="match status" value="1"/>
</dbReference>
<dbReference type="PANTHER" id="PTHR12963">
    <property type="entry name" value="THYROID RECEPTOR INTERACTING PROTEIN RELATED"/>
    <property type="match status" value="1"/>
</dbReference>
<dbReference type="Pfam" id="PF23135">
    <property type="entry name" value="TRI4_N"/>
    <property type="match status" value="1"/>
</dbReference>
<keyword evidence="3" id="KW-1185">Reference proteome</keyword>